<dbReference type="Gene3D" id="3.30.2350.10">
    <property type="entry name" value="Pseudouridine synthase"/>
    <property type="match status" value="1"/>
</dbReference>
<dbReference type="NCBIfam" id="TIGR01621">
    <property type="entry name" value="RluA-like"/>
    <property type="match status" value="1"/>
</dbReference>
<evidence type="ECO:0000313" key="3">
    <source>
        <dbReference type="EMBL" id="WAJ69099.1"/>
    </source>
</evidence>
<evidence type="ECO:0000259" key="2">
    <source>
        <dbReference type="Pfam" id="PF00849"/>
    </source>
</evidence>
<accession>A0ABY7AI14</accession>
<dbReference type="Proteomes" id="UP001163726">
    <property type="component" value="Chromosome"/>
</dbReference>
<proteinExistence type="inferred from homology"/>
<dbReference type="SUPFAM" id="SSF55120">
    <property type="entry name" value="Pseudouridine synthase"/>
    <property type="match status" value="1"/>
</dbReference>
<reference evidence="3" key="1">
    <citation type="submission" date="2022-10" db="EMBL/GenBank/DDBJ databases">
        <title>Catenovulum adriacola sp. nov. isolated in the Harbour of Susak.</title>
        <authorList>
            <person name="Schoch T."/>
            <person name="Reich S.J."/>
            <person name="Stoeferle S."/>
            <person name="Flaiz M."/>
            <person name="Kazda M."/>
            <person name="Riedel C.U."/>
            <person name="Duerre P."/>
        </authorList>
    </citation>
    <scope>NUCLEOTIDE SEQUENCE</scope>
    <source>
        <strain evidence="3">TS8</strain>
    </source>
</reference>
<dbReference type="PANTHER" id="PTHR21600:SF87">
    <property type="entry name" value="RNA PSEUDOURIDYLATE SYNTHASE DOMAIN-CONTAINING PROTEIN 1"/>
    <property type="match status" value="1"/>
</dbReference>
<comment type="similarity">
    <text evidence="1">Belongs to the pseudouridine synthase RluA family.</text>
</comment>
<dbReference type="InterPro" id="IPR020103">
    <property type="entry name" value="PsdUridine_synth_cat_dom_sf"/>
</dbReference>
<dbReference type="PROSITE" id="PS01129">
    <property type="entry name" value="PSI_RLU"/>
    <property type="match status" value="1"/>
</dbReference>
<feature type="domain" description="Pseudouridine synthase RsuA/RluA-like" evidence="2">
    <location>
        <begin position="18"/>
        <end position="158"/>
    </location>
</feature>
<sequence>MPDSPLPIEIQFEHPDFYIVNKTHNQDFHDNNEQMGFFNQFQLQVGESLYPVHRLDKATSGLLIFARNLKAEHFFNQALQSGQIDKLYLAIGSNKPKQKQGRVIGDMEKSRNKAWKLCRTKLNPAKTFFYSFSIGHAKRLYLLKPYTGKTHQLRVAMKSLGVSIIGDDIYQGEKADRLYLHAFCLSFNYQDEQIKVTSTPKQGALFTQLDHDLLNQLSQFEDFNWPKL</sequence>
<dbReference type="EMBL" id="CP109965">
    <property type="protein sequence ID" value="WAJ69099.1"/>
    <property type="molecule type" value="Genomic_DNA"/>
</dbReference>
<dbReference type="Pfam" id="PF00849">
    <property type="entry name" value="PseudoU_synth_2"/>
    <property type="match status" value="1"/>
</dbReference>
<dbReference type="InterPro" id="IPR050188">
    <property type="entry name" value="RluA_PseudoU_synthase"/>
</dbReference>
<organism evidence="3 4">
    <name type="scientific">Catenovulum adriaticum</name>
    <dbReference type="NCBI Taxonomy" id="2984846"/>
    <lineage>
        <taxon>Bacteria</taxon>
        <taxon>Pseudomonadati</taxon>
        <taxon>Pseudomonadota</taxon>
        <taxon>Gammaproteobacteria</taxon>
        <taxon>Alteromonadales</taxon>
        <taxon>Alteromonadaceae</taxon>
        <taxon>Catenovulum</taxon>
    </lineage>
</organism>
<dbReference type="CDD" id="cd02869">
    <property type="entry name" value="PseudoU_synth_RluA_like"/>
    <property type="match status" value="1"/>
</dbReference>
<name>A0ABY7AI14_9ALTE</name>
<dbReference type="InterPro" id="IPR006145">
    <property type="entry name" value="PsdUridine_synth_RsuA/RluA"/>
</dbReference>
<gene>
    <name evidence="3" type="ORF">OLW01_07795</name>
</gene>
<dbReference type="InterPro" id="IPR006224">
    <property type="entry name" value="PsdUridine_synth_RluA-like_CS"/>
</dbReference>
<dbReference type="InterPro" id="IPR006508">
    <property type="entry name" value="PsdUridine_synth_RluA-like"/>
</dbReference>
<dbReference type="PANTHER" id="PTHR21600">
    <property type="entry name" value="MITOCHONDRIAL RNA PSEUDOURIDINE SYNTHASE"/>
    <property type="match status" value="1"/>
</dbReference>
<keyword evidence="4" id="KW-1185">Reference proteome</keyword>
<evidence type="ECO:0000313" key="4">
    <source>
        <dbReference type="Proteomes" id="UP001163726"/>
    </source>
</evidence>
<evidence type="ECO:0000256" key="1">
    <source>
        <dbReference type="ARBA" id="ARBA00010876"/>
    </source>
</evidence>
<dbReference type="RefSeq" id="WP_268073268.1">
    <property type="nucleotide sequence ID" value="NZ_CP109965.1"/>
</dbReference>
<protein>
    <submittedName>
        <fullName evidence="3">TIGR01621 family pseudouridine synthase</fullName>
    </submittedName>
</protein>